<evidence type="ECO:0000313" key="2">
    <source>
        <dbReference type="EMBL" id="RXE56395.1"/>
    </source>
</evidence>
<dbReference type="OrthoDB" id="137785at2157"/>
<sequence length="172" mass="18361">MDVVEGFIYIIISIGLLVFLAGGGVAVAAYAVLRHLEERLMRAGLLAAGMALNFILFAQTDPSWLLIGALLIGTPMAVLVPPFLIFDRIGKDLRIFHVLICYVLVAVPGILLPFGLIASGLSMIPFISWHTTLSSGLIYLGLMLADIAVATAIYLLIDGISAVLRRPSSAAR</sequence>
<dbReference type="EMBL" id="LHQS01000002">
    <property type="protein sequence ID" value="RXE56395.1"/>
    <property type="molecule type" value="Genomic_DNA"/>
</dbReference>
<gene>
    <name evidence="2" type="ORF">ABH15_09925</name>
</gene>
<feature type="transmembrane region" description="Helical" evidence="1">
    <location>
        <begin position="136"/>
        <end position="157"/>
    </location>
</feature>
<feature type="transmembrane region" description="Helical" evidence="1">
    <location>
        <begin position="40"/>
        <end position="58"/>
    </location>
</feature>
<name>A0A498H2D3_9EURY</name>
<proteinExistence type="predicted"/>
<keyword evidence="3" id="KW-1185">Reference proteome</keyword>
<dbReference type="AlphaFoldDB" id="A0A498H2D3"/>
<comment type="caution">
    <text evidence="2">The sequence shown here is derived from an EMBL/GenBank/DDBJ whole genome shotgun (WGS) entry which is preliminary data.</text>
</comment>
<dbReference type="RefSeq" id="WP_128694183.1">
    <property type="nucleotide sequence ID" value="NZ_LHQS01000002.1"/>
</dbReference>
<keyword evidence="1" id="KW-0812">Transmembrane</keyword>
<feature type="transmembrane region" description="Helical" evidence="1">
    <location>
        <begin position="6"/>
        <end position="33"/>
    </location>
</feature>
<accession>A0A498H2D3</accession>
<evidence type="ECO:0000256" key="1">
    <source>
        <dbReference type="SAM" id="Phobius"/>
    </source>
</evidence>
<organism evidence="2 3">
    <name type="scientific">Methanoculleus taiwanensis</name>
    <dbReference type="NCBI Taxonomy" id="1550565"/>
    <lineage>
        <taxon>Archaea</taxon>
        <taxon>Methanobacteriati</taxon>
        <taxon>Methanobacteriota</taxon>
        <taxon>Stenosarchaea group</taxon>
        <taxon>Methanomicrobia</taxon>
        <taxon>Methanomicrobiales</taxon>
        <taxon>Methanomicrobiaceae</taxon>
        <taxon>Methanoculleus</taxon>
    </lineage>
</organism>
<reference evidence="2 3" key="1">
    <citation type="journal article" date="2015" name="Int. J. Syst. Evol. Microbiol.">
        <title>Methanoculleus taiwanensis sp. nov., a methanogen isolated from deep marine sediment at the deformation front area near Taiwan.</title>
        <authorList>
            <person name="Weng C.Y."/>
            <person name="Chen S.C."/>
            <person name="Lai M.C."/>
            <person name="Wu S.Y."/>
            <person name="Lin S."/>
            <person name="Yang T.F."/>
            <person name="Chen P.C."/>
        </authorList>
    </citation>
    <scope>NUCLEOTIDE SEQUENCE [LARGE SCALE GENOMIC DNA]</scope>
    <source>
        <strain evidence="2 3">CYW4</strain>
    </source>
</reference>
<evidence type="ECO:0000313" key="3">
    <source>
        <dbReference type="Proteomes" id="UP000290932"/>
    </source>
</evidence>
<protein>
    <submittedName>
        <fullName evidence="2">Uncharacterized protein</fullName>
    </submittedName>
</protein>
<keyword evidence="1" id="KW-0472">Membrane</keyword>
<keyword evidence="1" id="KW-1133">Transmembrane helix</keyword>
<feature type="transmembrane region" description="Helical" evidence="1">
    <location>
        <begin position="64"/>
        <end position="86"/>
    </location>
</feature>
<dbReference type="Proteomes" id="UP000290932">
    <property type="component" value="Unassembled WGS sequence"/>
</dbReference>
<feature type="transmembrane region" description="Helical" evidence="1">
    <location>
        <begin position="98"/>
        <end position="124"/>
    </location>
</feature>